<dbReference type="SUPFAM" id="SSF53474">
    <property type="entry name" value="alpha/beta-Hydrolases"/>
    <property type="match status" value="1"/>
</dbReference>
<dbReference type="RefSeq" id="WP_308450079.1">
    <property type="nucleotide sequence ID" value="NZ_JAJEQC010000021.1"/>
</dbReference>
<dbReference type="InterPro" id="IPR019819">
    <property type="entry name" value="Carboxylesterase_B_CS"/>
</dbReference>
<dbReference type="InterPro" id="IPR002018">
    <property type="entry name" value="CarbesteraseB"/>
</dbReference>
<dbReference type="PROSITE" id="PS00941">
    <property type="entry name" value="CARBOXYLESTERASE_B_2"/>
    <property type="match status" value="1"/>
</dbReference>
<dbReference type="PANTHER" id="PTHR11559">
    <property type="entry name" value="CARBOXYLESTERASE"/>
    <property type="match status" value="1"/>
</dbReference>
<dbReference type="Pfam" id="PF00135">
    <property type="entry name" value="COesterase"/>
    <property type="match status" value="2"/>
</dbReference>
<name>A0AAE3DIH4_9FIRM</name>
<dbReference type="EMBL" id="JAJEQC010000021">
    <property type="protein sequence ID" value="MCC2137958.1"/>
    <property type="molecule type" value="Genomic_DNA"/>
</dbReference>
<dbReference type="InterPro" id="IPR050309">
    <property type="entry name" value="Type-B_Carboxylest/Lipase"/>
</dbReference>
<evidence type="ECO:0000313" key="2">
    <source>
        <dbReference type="EMBL" id="MCC2137958.1"/>
    </source>
</evidence>
<accession>A0AAE3DIH4</accession>
<keyword evidence="3" id="KW-1185">Reference proteome</keyword>
<evidence type="ECO:0000313" key="3">
    <source>
        <dbReference type="Proteomes" id="UP001199424"/>
    </source>
</evidence>
<sequence length="442" mass="48636">MNTIVTVKEGALEGAFSDDKQSVIFKGVPYAAPPVGELRWKRPQPHAKWEGVRPALEFSAKAPQADLSKMGLYGKEFYSDENLKRSEDCLYLNIWTPASAQPGDKLPVFFWIHGGAFTHGSGAEKEFDGEQFARNGVVFVSINYRVGALGFFAHPELDAENPEGISGNYGIYDQVAAIDWVYENIAAFGGDPDCITAAGQSAGCMSVQTLISSDLTRGKIKRAVLQSAGGLGGLSHDISIEMRVKSSKELMEKLGAKNIEEMRAVLAEKIAEVQYTIQSPSGLAWQPVVDNVLLKASVDEVALSGNVHDIDYMIGCTGGDIAAGDRILEKSAVRWAKNQNKLGRCPSYIYFFNRQLPGDNAGAFHSSELWYVFHTMNRCWRPWEPCDYTLEAAMSSYWANFAKTGDPNGEGLPTWQPYTAEHPVRMLLAEEVKEENAIIVED</sequence>
<dbReference type="AlphaFoldDB" id="A0AAE3DIH4"/>
<reference evidence="2" key="1">
    <citation type="submission" date="2021-10" db="EMBL/GenBank/DDBJ databases">
        <title>Anaerobic single-cell dispensing facilitates the cultivation of human gut bacteria.</title>
        <authorList>
            <person name="Afrizal A."/>
        </authorList>
    </citation>
    <scope>NUCLEOTIDE SEQUENCE</scope>
    <source>
        <strain evidence="2">CLA-AA-H250</strain>
    </source>
</reference>
<feature type="domain" description="Carboxylesterase type B" evidence="1">
    <location>
        <begin position="328"/>
        <end position="433"/>
    </location>
</feature>
<gene>
    <name evidence="2" type="ORF">LKD31_13245</name>
</gene>
<proteinExistence type="predicted"/>
<feature type="domain" description="Carboxylesterase type B" evidence="1">
    <location>
        <begin position="3"/>
        <end position="320"/>
    </location>
</feature>
<dbReference type="Gene3D" id="3.40.50.1820">
    <property type="entry name" value="alpha/beta hydrolase"/>
    <property type="match status" value="2"/>
</dbReference>
<protein>
    <submittedName>
        <fullName evidence="2">Carboxylesterase family protein</fullName>
    </submittedName>
</protein>
<dbReference type="InterPro" id="IPR029058">
    <property type="entry name" value="AB_hydrolase_fold"/>
</dbReference>
<dbReference type="Proteomes" id="UP001199424">
    <property type="component" value="Unassembled WGS sequence"/>
</dbReference>
<evidence type="ECO:0000259" key="1">
    <source>
        <dbReference type="Pfam" id="PF00135"/>
    </source>
</evidence>
<organism evidence="2 3">
    <name type="scientific">Hominenteromicrobium mulieris</name>
    <dbReference type="NCBI Taxonomy" id="2885357"/>
    <lineage>
        <taxon>Bacteria</taxon>
        <taxon>Bacillati</taxon>
        <taxon>Bacillota</taxon>
        <taxon>Clostridia</taxon>
        <taxon>Eubacteriales</taxon>
        <taxon>Oscillospiraceae</taxon>
        <taxon>Hominenteromicrobium</taxon>
    </lineage>
</organism>
<comment type="caution">
    <text evidence="2">The sequence shown here is derived from an EMBL/GenBank/DDBJ whole genome shotgun (WGS) entry which is preliminary data.</text>
</comment>